<dbReference type="EMBL" id="GBXM01074641">
    <property type="protein sequence ID" value="JAH33936.1"/>
    <property type="molecule type" value="Transcribed_RNA"/>
</dbReference>
<sequence length="13" mass="1367">MVPREGGNCSLTC</sequence>
<reference evidence="1" key="1">
    <citation type="submission" date="2014-11" db="EMBL/GenBank/DDBJ databases">
        <authorList>
            <person name="Amaro Gonzalez C."/>
        </authorList>
    </citation>
    <scope>NUCLEOTIDE SEQUENCE</scope>
</reference>
<proteinExistence type="predicted"/>
<reference evidence="1" key="2">
    <citation type="journal article" date="2015" name="Fish Shellfish Immunol.">
        <title>Early steps in the European eel (Anguilla anguilla)-Vibrio vulnificus interaction in the gills: Role of the RtxA13 toxin.</title>
        <authorList>
            <person name="Callol A."/>
            <person name="Pajuelo D."/>
            <person name="Ebbesson L."/>
            <person name="Teles M."/>
            <person name="MacKenzie S."/>
            <person name="Amaro C."/>
        </authorList>
    </citation>
    <scope>NUCLEOTIDE SEQUENCE</scope>
</reference>
<name>A0A0E9RXT6_ANGAN</name>
<evidence type="ECO:0000313" key="1">
    <source>
        <dbReference type="EMBL" id="JAH33936.1"/>
    </source>
</evidence>
<accession>A0A0E9RXT6</accession>
<protein>
    <submittedName>
        <fullName evidence="1">Uncharacterized protein</fullName>
    </submittedName>
</protein>
<organism evidence="1">
    <name type="scientific">Anguilla anguilla</name>
    <name type="common">European freshwater eel</name>
    <name type="synonym">Muraena anguilla</name>
    <dbReference type="NCBI Taxonomy" id="7936"/>
    <lineage>
        <taxon>Eukaryota</taxon>
        <taxon>Metazoa</taxon>
        <taxon>Chordata</taxon>
        <taxon>Craniata</taxon>
        <taxon>Vertebrata</taxon>
        <taxon>Euteleostomi</taxon>
        <taxon>Actinopterygii</taxon>
        <taxon>Neopterygii</taxon>
        <taxon>Teleostei</taxon>
        <taxon>Anguilliformes</taxon>
        <taxon>Anguillidae</taxon>
        <taxon>Anguilla</taxon>
    </lineage>
</organism>